<evidence type="ECO:0000313" key="4">
    <source>
        <dbReference type="Proteomes" id="UP000241660"/>
    </source>
</evidence>
<name>Q8RF10_FUSNN</name>
<dbReference type="EMBL" id="CP028101">
    <property type="protein sequence ID" value="AVQ15283.1"/>
    <property type="molecule type" value="Genomic_DNA"/>
</dbReference>
<dbReference type="PaxDb" id="190304-FN0918"/>
<gene>
    <name evidence="2" type="ordered locus">FN0918</name>
    <name evidence="3" type="ORF">C7Y58_07610</name>
</gene>
<dbReference type="KEGG" id="fnu:FN0918"/>
<evidence type="ECO:0000313" key="2">
    <source>
        <dbReference type="EMBL" id="AAL95114.1"/>
    </source>
</evidence>
<dbReference type="AlphaFoldDB" id="Q8RF10"/>
<evidence type="ECO:0000313" key="3">
    <source>
        <dbReference type="EMBL" id="AVQ15283.1"/>
    </source>
</evidence>
<sequence length="187" mass="22402">MDELNISELLRIDSKIKKPLFKSYRKFYKKSRLLLAIGLIYMFIGFLVFILLIFLKYEMEPLYIIQFILLAMGIFISIFSFIYSSVSYNKKREKEDIKLLEFKIVTKWRELEEIVNEIDDTKENKTSTSIIGYLFNKNFIDKSNYVTMKNFLRMRNEIVHNPNHNYSAMEMKNMLNDVDNIISNKII</sequence>
<keyword evidence="1" id="KW-0812">Transmembrane</keyword>
<keyword evidence="4" id="KW-1185">Reference proteome</keyword>
<feature type="transmembrane region" description="Helical" evidence="1">
    <location>
        <begin position="63"/>
        <end position="84"/>
    </location>
</feature>
<reference evidence="2" key="1">
    <citation type="journal article" date="2002" name="J. Bacteriol.">
        <title>Genome sequence and analysis of the oral bacterium Fusobacterium nucleatum strain ATCC 25586.</title>
        <authorList>
            <person name="Kapatral V."/>
            <person name="Anderson I."/>
            <person name="Ivanova N."/>
            <person name="Reznik G."/>
            <person name="Los T."/>
            <person name="Lykidis A."/>
            <person name="Bhattacharyya A."/>
            <person name="Bartman A."/>
            <person name="Gardner W."/>
            <person name="Grechkin G."/>
            <person name="Zhu L."/>
            <person name="Vasieva O."/>
            <person name="Chu L."/>
            <person name="Kogan Y."/>
            <person name="Chaga O."/>
            <person name="Goltsman E."/>
            <person name="Bernal A."/>
            <person name="Larsen N."/>
            <person name="D'Souza M."/>
            <person name="Walunas T."/>
            <person name="Pusch G."/>
            <person name="Haselkorn R."/>
            <person name="Fonstein M."/>
            <person name="Kyrpides N."/>
            <person name="Overbeek R."/>
        </authorList>
    </citation>
    <scope>NUCLEOTIDE SEQUENCE [LARGE SCALE GENOMIC DNA]</scope>
    <source>
        <strain evidence="2">ATCC 25586</strain>
    </source>
</reference>
<accession>Q8RF10</accession>
<dbReference type="EMBL" id="AE009951">
    <property type="protein sequence ID" value="AAL95114.1"/>
    <property type="molecule type" value="Genomic_DNA"/>
</dbReference>
<proteinExistence type="predicted"/>
<reference evidence="4" key="2">
    <citation type="journal article" date="2018" name="MSphere">
        <title>Fusobacterium Genomics Using MinION and Illumina Sequencing Enables Genome Completion and Correction.</title>
        <authorList>
            <person name="Todd S.M."/>
            <person name="Settlage R.E."/>
            <person name="Lahmers K.K."/>
            <person name="Slade D.J."/>
        </authorList>
    </citation>
    <scope>NUCLEOTIDE SEQUENCE [LARGE SCALE GENOMIC DNA]</scope>
    <source>
        <strain evidence="4">ATCC 25586</strain>
    </source>
</reference>
<dbReference type="InParanoid" id="Q8RF10"/>
<dbReference type="EnsemblBacteria" id="AAL95114">
    <property type="protein sequence ID" value="AAL95114"/>
    <property type="gene ID" value="FN0918"/>
</dbReference>
<evidence type="ECO:0000256" key="1">
    <source>
        <dbReference type="SAM" id="Phobius"/>
    </source>
</evidence>
<keyword evidence="1" id="KW-0472">Membrane</keyword>
<dbReference type="BioCyc" id="FNUC190304:G1FZS-1500-MONOMER"/>
<organism evidence="2">
    <name type="scientific">Fusobacterium nucleatum subsp. nucleatum (strain ATCC 25586 / DSM 15643 / BCRC 10681 / CIP 101130 / JCM 8532 / KCTC 2640 / LMG 13131 / VPI 4355)</name>
    <dbReference type="NCBI Taxonomy" id="190304"/>
    <lineage>
        <taxon>Bacteria</taxon>
        <taxon>Fusobacteriati</taxon>
        <taxon>Fusobacteriota</taxon>
        <taxon>Fusobacteriia</taxon>
        <taxon>Fusobacteriales</taxon>
        <taxon>Fusobacteriaceae</taxon>
        <taxon>Fusobacterium</taxon>
    </lineage>
</organism>
<dbReference type="PATRIC" id="fig|190304.8.peg.1481"/>
<protein>
    <submittedName>
        <fullName evidence="2">Uncharacterized protein</fullName>
    </submittedName>
</protein>
<dbReference type="HOGENOM" id="CLU_1188662_0_0_0"/>
<dbReference type="STRING" id="190304.FN0918"/>
<dbReference type="Proteomes" id="UP000241660">
    <property type="component" value="Chromosome"/>
</dbReference>
<reference evidence="3" key="3">
    <citation type="submission" date="2018-03" db="EMBL/GenBank/DDBJ databases">
        <title>Complete Fusobacterium genomes using hybrid Minion sequencing.</title>
        <authorList>
            <person name="Slade D.J."/>
            <person name="Lahmers K."/>
        </authorList>
    </citation>
    <scope>NUCLEOTIDE SEQUENCE</scope>
    <source>
        <strain evidence="3">ATCC 25586</strain>
    </source>
</reference>
<feature type="transmembrane region" description="Helical" evidence="1">
    <location>
        <begin position="33"/>
        <end position="57"/>
    </location>
</feature>
<keyword evidence="1" id="KW-1133">Transmembrane helix</keyword>